<dbReference type="AlphaFoldDB" id="A0A7H9HVC3"/>
<dbReference type="Proteomes" id="UP000510647">
    <property type="component" value="Chromosome 6"/>
</dbReference>
<gene>
    <name evidence="5" type="ORF">HG537_0F00810</name>
</gene>
<keyword evidence="2" id="KW-0689">Ribosomal protein</keyword>
<protein>
    <submittedName>
        <fullName evidence="5">Uncharacterized protein</fullName>
    </submittedName>
</protein>
<evidence type="ECO:0000256" key="4">
    <source>
        <dbReference type="SAM" id="MobiDB-lite"/>
    </source>
</evidence>
<keyword evidence="6" id="KW-1185">Reference proteome</keyword>
<evidence type="ECO:0000256" key="1">
    <source>
        <dbReference type="ARBA" id="ARBA00010605"/>
    </source>
</evidence>
<keyword evidence="3" id="KW-0687">Ribonucleoprotein</keyword>
<dbReference type="GO" id="GO:0005840">
    <property type="term" value="C:ribosome"/>
    <property type="evidence" value="ECO:0007669"/>
    <property type="project" value="UniProtKB-KW"/>
</dbReference>
<evidence type="ECO:0000313" key="6">
    <source>
        <dbReference type="Proteomes" id="UP000510647"/>
    </source>
</evidence>
<feature type="compositionally biased region" description="Basic and acidic residues" evidence="4">
    <location>
        <begin position="75"/>
        <end position="84"/>
    </location>
</feature>
<accession>A0A7H9HVC3</accession>
<evidence type="ECO:0000256" key="3">
    <source>
        <dbReference type="ARBA" id="ARBA00023274"/>
    </source>
</evidence>
<evidence type="ECO:0000313" key="5">
    <source>
        <dbReference type="EMBL" id="QLQ81320.1"/>
    </source>
</evidence>
<dbReference type="GO" id="GO:1990904">
    <property type="term" value="C:ribonucleoprotein complex"/>
    <property type="evidence" value="ECO:0007669"/>
    <property type="project" value="UniProtKB-KW"/>
</dbReference>
<comment type="similarity">
    <text evidence="1">Belongs to the bacterial ribosomal protein bL9 family.</text>
</comment>
<dbReference type="OrthoDB" id="5555409at2759"/>
<dbReference type="Gene3D" id="3.40.5.10">
    <property type="entry name" value="Ribosomal protein L9, N-terminal domain"/>
    <property type="match status" value="1"/>
</dbReference>
<dbReference type="InterPro" id="IPR036935">
    <property type="entry name" value="Ribosomal_bL9_N_sf"/>
</dbReference>
<evidence type="ECO:0000256" key="2">
    <source>
        <dbReference type="ARBA" id="ARBA00022980"/>
    </source>
</evidence>
<name>A0A7H9HVC3_9SACH</name>
<feature type="region of interest" description="Disordered" evidence="4">
    <location>
        <begin position="75"/>
        <end position="118"/>
    </location>
</feature>
<feature type="compositionally biased region" description="Basic and acidic residues" evidence="4">
    <location>
        <begin position="106"/>
        <end position="118"/>
    </location>
</feature>
<proteinExistence type="inferred from homology"/>
<sequence>MFRATSVRFSALSKRTKRVRVQLLKDFPMFNLYKGQVTKVKPSFMRNYLHNFNGARYVMSESDIDVELLSRSQERDTLVREKPNTDMNSTEVSDKIKKTSGNGNDRTTKEVKQKQEKPKGILEKNITIEDVKIPGLQL</sequence>
<organism evidence="5 6">
    <name type="scientific">Torulaspora globosa</name>
    <dbReference type="NCBI Taxonomy" id="48254"/>
    <lineage>
        <taxon>Eukaryota</taxon>
        <taxon>Fungi</taxon>
        <taxon>Dikarya</taxon>
        <taxon>Ascomycota</taxon>
        <taxon>Saccharomycotina</taxon>
        <taxon>Saccharomycetes</taxon>
        <taxon>Saccharomycetales</taxon>
        <taxon>Saccharomycetaceae</taxon>
        <taxon>Torulaspora</taxon>
    </lineage>
</organism>
<dbReference type="EMBL" id="CP059272">
    <property type="protein sequence ID" value="QLQ81320.1"/>
    <property type="molecule type" value="Genomic_DNA"/>
</dbReference>
<reference evidence="5 6" key="1">
    <citation type="submission" date="2020-06" db="EMBL/GenBank/DDBJ databases">
        <title>The yeast mating-type switching endonuclease HO is a domesticated member of an unorthodox homing genetic element family.</title>
        <authorList>
            <person name="Coughlan A.Y."/>
            <person name="Lombardi L."/>
            <person name="Braun-Galleani S."/>
            <person name="Martos A.R."/>
            <person name="Galeote V."/>
            <person name="Bigey F."/>
            <person name="Dequin S."/>
            <person name="Byrne K.P."/>
            <person name="Wolfe K.H."/>
        </authorList>
    </citation>
    <scope>NUCLEOTIDE SEQUENCE [LARGE SCALE GENOMIC DNA]</scope>
    <source>
        <strain evidence="5 6">CBS2947</strain>
    </source>
</reference>